<dbReference type="Pfam" id="PF04082">
    <property type="entry name" value="Fungal_trans"/>
    <property type="match status" value="1"/>
</dbReference>
<gene>
    <name evidence="10" type="ORF">FPOA_06973</name>
</gene>
<feature type="region of interest" description="Disordered" evidence="8">
    <location>
        <begin position="158"/>
        <end position="215"/>
    </location>
</feature>
<evidence type="ECO:0000256" key="4">
    <source>
        <dbReference type="ARBA" id="ARBA00022771"/>
    </source>
</evidence>
<feature type="compositionally biased region" description="Low complexity" evidence="8">
    <location>
        <begin position="388"/>
        <end position="397"/>
    </location>
</feature>
<evidence type="ECO:0000256" key="7">
    <source>
        <dbReference type="PROSITE-ProRule" id="PRU00042"/>
    </source>
</evidence>
<dbReference type="InterPro" id="IPR036236">
    <property type="entry name" value="Znf_C2H2_sf"/>
</dbReference>
<dbReference type="Proteomes" id="UP000091967">
    <property type="component" value="Unassembled WGS sequence"/>
</dbReference>
<feature type="domain" description="C2H2-type" evidence="9">
    <location>
        <begin position="30"/>
        <end position="58"/>
    </location>
</feature>
<keyword evidence="11" id="KW-1185">Reference proteome</keyword>
<feature type="compositionally biased region" description="Polar residues" evidence="8">
    <location>
        <begin position="79"/>
        <end position="90"/>
    </location>
</feature>
<dbReference type="FunFam" id="3.30.160.60:FF:002343">
    <property type="entry name" value="Zinc finger protein 33A"/>
    <property type="match status" value="1"/>
</dbReference>
<dbReference type="InterPro" id="IPR007219">
    <property type="entry name" value="XnlR_reg_dom"/>
</dbReference>
<dbReference type="PROSITE" id="PS50157">
    <property type="entry name" value="ZINC_FINGER_C2H2_2"/>
    <property type="match status" value="2"/>
</dbReference>
<accession>A0A1B8AJ80</accession>
<proteinExistence type="predicted"/>
<dbReference type="SMART" id="SM00355">
    <property type="entry name" value="ZnF_C2H2"/>
    <property type="match status" value="2"/>
</dbReference>
<evidence type="ECO:0000256" key="1">
    <source>
        <dbReference type="ARBA" id="ARBA00004123"/>
    </source>
</evidence>
<evidence type="ECO:0000256" key="5">
    <source>
        <dbReference type="ARBA" id="ARBA00022833"/>
    </source>
</evidence>
<dbReference type="GO" id="GO:0000785">
    <property type="term" value="C:chromatin"/>
    <property type="evidence" value="ECO:0007669"/>
    <property type="project" value="TreeGrafter"/>
</dbReference>
<dbReference type="OMA" id="MWHFLNL"/>
<name>A0A1B8AJ80_FUSPO</name>
<evidence type="ECO:0000256" key="8">
    <source>
        <dbReference type="SAM" id="MobiDB-lite"/>
    </source>
</evidence>
<dbReference type="InterPro" id="IPR051059">
    <property type="entry name" value="VerF-like"/>
</dbReference>
<keyword evidence="2" id="KW-0479">Metal-binding</keyword>
<evidence type="ECO:0000259" key="9">
    <source>
        <dbReference type="PROSITE" id="PS50157"/>
    </source>
</evidence>
<dbReference type="GO" id="GO:0005634">
    <property type="term" value="C:nucleus"/>
    <property type="evidence" value="ECO:0007669"/>
    <property type="project" value="UniProtKB-SubCell"/>
</dbReference>
<comment type="subcellular location">
    <subcellularLocation>
        <location evidence="1">Nucleus</location>
    </subcellularLocation>
</comment>
<evidence type="ECO:0000313" key="11">
    <source>
        <dbReference type="Proteomes" id="UP000091967"/>
    </source>
</evidence>
<reference evidence="10 11" key="1">
    <citation type="submission" date="2016-06" db="EMBL/GenBank/DDBJ databases">
        <title>Living apart together: crosstalk between the core and supernumerary genomes in a fungal plant pathogen.</title>
        <authorList>
            <person name="Vanheule A."/>
            <person name="Audenaert K."/>
            <person name="Warris S."/>
            <person name="Van De Geest H."/>
            <person name="Schijlen E."/>
            <person name="Hofte M."/>
            <person name="De Saeger S."/>
            <person name="Haesaert G."/>
            <person name="Waalwijk C."/>
            <person name="Van Der Lee T."/>
        </authorList>
    </citation>
    <scope>NUCLEOTIDE SEQUENCE [LARGE SCALE GENOMIC DNA]</scope>
    <source>
        <strain evidence="10 11">2516</strain>
    </source>
</reference>
<feature type="compositionally biased region" description="Basic and acidic residues" evidence="8">
    <location>
        <begin position="199"/>
        <end position="209"/>
    </location>
</feature>
<keyword evidence="4 7" id="KW-0863">Zinc-finger</keyword>
<evidence type="ECO:0000256" key="6">
    <source>
        <dbReference type="ARBA" id="ARBA00023242"/>
    </source>
</evidence>
<dbReference type="GO" id="GO:0000978">
    <property type="term" value="F:RNA polymerase II cis-regulatory region sequence-specific DNA binding"/>
    <property type="evidence" value="ECO:0007669"/>
    <property type="project" value="InterPro"/>
</dbReference>
<comment type="caution">
    <text evidence="10">The sequence shown here is derived from an EMBL/GenBank/DDBJ whole genome shotgun (WGS) entry which is preliminary data.</text>
</comment>
<feature type="region of interest" description="Disordered" evidence="8">
    <location>
        <begin position="320"/>
        <end position="339"/>
    </location>
</feature>
<organism evidence="10 11">
    <name type="scientific">Fusarium poae</name>
    <dbReference type="NCBI Taxonomy" id="36050"/>
    <lineage>
        <taxon>Eukaryota</taxon>
        <taxon>Fungi</taxon>
        <taxon>Dikarya</taxon>
        <taxon>Ascomycota</taxon>
        <taxon>Pezizomycotina</taxon>
        <taxon>Sordariomycetes</taxon>
        <taxon>Hypocreomycetidae</taxon>
        <taxon>Hypocreales</taxon>
        <taxon>Nectriaceae</taxon>
        <taxon>Fusarium</taxon>
    </lineage>
</organism>
<feature type="region of interest" description="Disordered" evidence="8">
    <location>
        <begin position="79"/>
        <end position="100"/>
    </location>
</feature>
<dbReference type="GO" id="GO:0008270">
    <property type="term" value="F:zinc ion binding"/>
    <property type="evidence" value="ECO:0007669"/>
    <property type="project" value="UniProtKB-KW"/>
</dbReference>
<dbReference type="AlphaFoldDB" id="A0A1B8AJ80"/>
<dbReference type="GO" id="GO:0000981">
    <property type="term" value="F:DNA-binding transcription factor activity, RNA polymerase II-specific"/>
    <property type="evidence" value="ECO:0007669"/>
    <property type="project" value="InterPro"/>
</dbReference>
<keyword evidence="5" id="KW-0862">Zinc</keyword>
<feature type="domain" description="C2H2-type" evidence="9">
    <location>
        <begin position="2"/>
        <end position="29"/>
    </location>
</feature>
<dbReference type="Gene3D" id="3.30.160.60">
    <property type="entry name" value="Classic Zinc Finger"/>
    <property type="match status" value="2"/>
</dbReference>
<dbReference type="SUPFAM" id="SSF57667">
    <property type="entry name" value="beta-beta-alpha zinc fingers"/>
    <property type="match status" value="1"/>
</dbReference>
<evidence type="ECO:0000256" key="2">
    <source>
        <dbReference type="ARBA" id="ARBA00022723"/>
    </source>
</evidence>
<protein>
    <recommendedName>
        <fullName evidence="9">C2H2-type domain-containing protein</fullName>
    </recommendedName>
</protein>
<keyword evidence="3" id="KW-0677">Repeat</keyword>
<dbReference type="STRING" id="36050.A0A1B8AJ80"/>
<dbReference type="PROSITE" id="PS00028">
    <property type="entry name" value="ZINC_FINGER_C2H2_1"/>
    <property type="match status" value="2"/>
</dbReference>
<dbReference type="EMBL" id="LYXU01000003">
    <property type="protein sequence ID" value="OBS20625.1"/>
    <property type="molecule type" value="Genomic_DNA"/>
</dbReference>
<dbReference type="InterPro" id="IPR013087">
    <property type="entry name" value="Znf_C2H2_type"/>
</dbReference>
<feature type="compositionally biased region" description="Basic and acidic residues" evidence="8">
    <location>
        <begin position="171"/>
        <end position="191"/>
    </location>
</feature>
<dbReference type="PANTHER" id="PTHR40626:SF7">
    <property type="entry name" value="TRANSCRIPTION FACTOR, PUTATIVE (AFU_ORTHOLOGUE AFUA_1G04110)-RELATED"/>
    <property type="match status" value="1"/>
</dbReference>
<dbReference type="PANTHER" id="PTHR40626">
    <property type="entry name" value="MIP31509P"/>
    <property type="match status" value="1"/>
</dbReference>
<feature type="region of interest" description="Disordered" evidence="8">
    <location>
        <begin position="366"/>
        <end position="397"/>
    </location>
</feature>
<evidence type="ECO:0000256" key="3">
    <source>
        <dbReference type="ARBA" id="ARBA00022737"/>
    </source>
</evidence>
<dbReference type="GO" id="GO:0006351">
    <property type="term" value="P:DNA-templated transcription"/>
    <property type="evidence" value="ECO:0007669"/>
    <property type="project" value="InterPro"/>
</dbReference>
<sequence length="945" mass="104915">MNVCRYCDREFHKTEHLLRHQRSHTGEKPFLCEECGRRYSRSDVLLRHIKCIHKKSVPTASDKTPESLNMSTVAKDLSQQDASSVSGTQVPPNPHGMAPSSVDCLMQGMVPTSTATSQLDTLAMASMLLSQRATPVTSPPSLMPDLADTMVVQPDTLATERRSSSYTQHSSDVETRHHLDSHPHMAGDRLRSRGPGRLRQQDRLHRETTTMEVDSSISNMQRLSGLDGGFSHPGMEATADILDFLHHGTDTDMLNMMVDFSLPFALSSTTGNLASSSEDRMRSVPDERFDLVSRLWPREWNLGTGGFATTDIRRDMISTIQNSPGSDHAMSNPFSNLSTSTQNTEWAIDNLRQQDLWQEFDPDTFDAQQEQQQDQQNDFSGARHRESSAMASSSDGGDGAAFDAIFPSTRILNLGIAVALRQPHFLVSFVHRSTFAARKASNLFVFSLCLLGLILLDSGKIKRHVQVYLPAAIRRCCARLAEPGSRPGASKQLISDLSSATLLLGAMSLCPNMWHQHNLIARMLYHQTFTVAQLAGLFTPQSTMSTTEELLDQVAHNNKLHDMSESQDLRWKTWAQLEELKRLTATLFITDAWWSYRLGSTPRISTSAVRYELPCATDVFRSPSARLWSRLLDSGAKIENQPLVLHLHAPWPRMAVNRNVSPVGILGLLSIVWARILDTRWRVVPSPLMSVEVLKDFTIPIDTYAAAKPGDVFGPSLRDIYNNHAEFLLNENPSCIAMWHFLNLQLLVNTDVFEIAAGRTNVEEAHSALKLIASWSKTKAARRACLHAAGIYKAMGRRRINDDMMLHSEASMFLAALVLGLYIFMVPHGGDVDDINTRETTTEPLEILDNVDWTRLGLVGFGSNTSDGAGETQNEAVESAASCFISQDMPFSFMGTVCEGGYDGARMVLLEFAHLMGDLSKGNPDGLRQVLKAMTDSLIDLEIDT</sequence>
<evidence type="ECO:0000313" key="10">
    <source>
        <dbReference type="EMBL" id="OBS20625.1"/>
    </source>
</evidence>
<keyword evidence="6" id="KW-0539">Nucleus</keyword>